<dbReference type="InterPro" id="IPR036969">
    <property type="entry name" value="Citrate_synthase_sf"/>
</dbReference>
<dbReference type="GO" id="GO:0046912">
    <property type="term" value="F:acyltransferase activity, acyl groups converted into alkyl on transfer"/>
    <property type="evidence" value="ECO:0007669"/>
    <property type="project" value="InterPro"/>
</dbReference>
<dbReference type="STRING" id="930992.A0A0D0AEZ4"/>
<name>A0A0D0AEZ4_9AGAM</name>
<reference evidence="1 2" key="1">
    <citation type="submission" date="2014-04" db="EMBL/GenBank/DDBJ databases">
        <authorList>
            <consortium name="DOE Joint Genome Institute"/>
            <person name="Kuo A."/>
            <person name="Ruytinx J."/>
            <person name="Rineau F."/>
            <person name="Colpaert J."/>
            <person name="Kohler A."/>
            <person name="Nagy L.G."/>
            <person name="Floudas D."/>
            <person name="Copeland A."/>
            <person name="Barry K.W."/>
            <person name="Cichocki N."/>
            <person name="Veneault-Fourrey C."/>
            <person name="LaButti K."/>
            <person name="Lindquist E.A."/>
            <person name="Lipzen A."/>
            <person name="Lundell T."/>
            <person name="Morin E."/>
            <person name="Murat C."/>
            <person name="Sun H."/>
            <person name="Tunlid A."/>
            <person name="Henrissat B."/>
            <person name="Grigoriev I.V."/>
            <person name="Hibbett D.S."/>
            <person name="Martin F."/>
            <person name="Nordberg H.P."/>
            <person name="Cantor M.N."/>
            <person name="Hua S.X."/>
        </authorList>
    </citation>
    <scope>NUCLEOTIDE SEQUENCE [LARGE SCALE GENOMIC DNA]</scope>
    <source>
        <strain evidence="1 2">UH-Slu-Lm8-n1</strain>
    </source>
</reference>
<dbReference type="PANTHER" id="PTHR42871">
    <property type="entry name" value="CITRATE SYNTHASE"/>
    <property type="match status" value="1"/>
</dbReference>
<dbReference type="InterPro" id="IPR002020">
    <property type="entry name" value="Citrate_synthase"/>
</dbReference>
<organism evidence="1 2">
    <name type="scientific">Suillus luteus UH-Slu-Lm8-n1</name>
    <dbReference type="NCBI Taxonomy" id="930992"/>
    <lineage>
        <taxon>Eukaryota</taxon>
        <taxon>Fungi</taxon>
        <taxon>Dikarya</taxon>
        <taxon>Basidiomycota</taxon>
        <taxon>Agaricomycotina</taxon>
        <taxon>Agaricomycetes</taxon>
        <taxon>Agaricomycetidae</taxon>
        <taxon>Boletales</taxon>
        <taxon>Suillineae</taxon>
        <taxon>Suillaceae</taxon>
        <taxon>Suillus</taxon>
    </lineage>
</organism>
<dbReference type="InParanoid" id="A0A0D0AEZ4"/>
<sequence>MGKQLPASELKRDESLRVVDNCTGKEYTVPITNNSIPANFFKGIRAAAGPNDRPEDETERGLRVANRGFLNTAVIESHITYIDGDNGVLQYRGYPIEQLAERSSFLEVSYLIYSFQNISPHFRL</sequence>
<dbReference type="SUPFAM" id="SSF48256">
    <property type="entry name" value="Citrate synthase"/>
    <property type="match status" value="1"/>
</dbReference>
<gene>
    <name evidence="1" type="ORF">CY34DRAFT_16232</name>
</gene>
<dbReference type="PANTHER" id="PTHR42871:SF1">
    <property type="entry name" value="CITRATE SYNTHASE"/>
    <property type="match status" value="1"/>
</dbReference>
<keyword evidence="2" id="KW-1185">Reference proteome</keyword>
<proteinExistence type="predicted"/>
<dbReference type="EMBL" id="KN835508">
    <property type="protein sequence ID" value="KIK36684.1"/>
    <property type="molecule type" value="Genomic_DNA"/>
</dbReference>
<reference evidence="2" key="2">
    <citation type="submission" date="2015-01" db="EMBL/GenBank/DDBJ databases">
        <title>Evolutionary Origins and Diversification of the Mycorrhizal Mutualists.</title>
        <authorList>
            <consortium name="DOE Joint Genome Institute"/>
            <consortium name="Mycorrhizal Genomics Consortium"/>
            <person name="Kohler A."/>
            <person name="Kuo A."/>
            <person name="Nagy L.G."/>
            <person name="Floudas D."/>
            <person name="Copeland A."/>
            <person name="Barry K.W."/>
            <person name="Cichocki N."/>
            <person name="Veneault-Fourrey C."/>
            <person name="LaButti K."/>
            <person name="Lindquist E.A."/>
            <person name="Lipzen A."/>
            <person name="Lundell T."/>
            <person name="Morin E."/>
            <person name="Murat C."/>
            <person name="Riley R."/>
            <person name="Ohm R."/>
            <person name="Sun H."/>
            <person name="Tunlid A."/>
            <person name="Henrissat B."/>
            <person name="Grigoriev I.V."/>
            <person name="Hibbett D.S."/>
            <person name="Martin F."/>
        </authorList>
    </citation>
    <scope>NUCLEOTIDE SEQUENCE [LARGE SCALE GENOMIC DNA]</scope>
    <source>
        <strain evidence="2">UH-Slu-Lm8-n1</strain>
    </source>
</reference>
<dbReference type="AlphaFoldDB" id="A0A0D0AEZ4"/>
<protein>
    <recommendedName>
        <fullName evidence="3">Citrate synthase</fullName>
    </recommendedName>
</protein>
<dbReference type="Gene3D" id="1.10.580.10">
    <property type="entry name" value="Citrate Synthase, domain 1"/>
    <property type="match status" value="1"/>
</dbReference>
<dbReference type="OrthoDB" id="435022at2759"/>
<accession>A0A0D0AEZ4</accession>
<dbReference type="InterPro" id="IPR016142">
    <property type="entry name" value="Citrate_synth-like_lrg_a-sub"/>
</dbReference>
<dbReference type="Pfam" id="PF00285">
    <property type="entry name" value="Citrate_synt"/>
    <property type="match status" value="1"/>
</dbReference>
<evidence type="ECO:0000313" key="1">
    <source>
        <dbReference type="EMBL" id="KIK36684.1"/>
    </source>
</evidence>
<evidence type="ECO:0000313" key="2">
    <source>
        <dbReference type="Proteomes" id="UP000054485"/>
    </source>
</evidence>
<evidence type="ECO:0008006" key="3">
    <source>
        <dbReference type="Google" id="ProtNLM"/>
    </source>
</evidence>
<dbReference type="Proteomes" id="UP000054485">
    <property type="component" value="Unassembled WGS sequence"/>
</dbReference>
<dbReference type="HOGENOM" id="CLU_2122753_0_0_1"/>